<dbReference type="AlphaFoldDB" id="A0A9Q0U370"/>
<gene>
    <name evidence="2" type="ORF">OIU74_007240</name>
</gene>
<reference evidence="2" key="1">
    <citation type="submission" date="2022-11" db="EMBL/GenBank/DDBJ databases">
        <authorList>
            <person name="Hyden B.L."/>
            <person name="Feng K."/>
            <person name="Yates T."/>
            <person name="Jawdy S."/>
            <person name="Smart L.B."/>
            <person name="Muchero W."/>
        </authorList>
    </citation>
    <scope>NUCLEOTIDE SEQUENCE</scope>
    <source>
        <tissue evidence="2">Shoot tip</tissue>
    </source>
</reference>
<dbReference type="EMBL" id="JAPFFM010000013">
    <property type="protein sequence ID" value="KAJ6722603.1"/>
    <property type="molecule type" value="Genomic_DNA"/>
</dbReference>
<evidence type="ECO:0000313" key="2">
    <source>
        <dbReference type="EMBL" id="KAJ6722603.1"/>
    </source>
</evidence>
<protein>
    <submittedName>
        <fullName evidence="2">Uncharacterized protein</fullName>
    </submittedName>
</protein>
<feature type="region of interest" description="Disordered" evidence="1">
    <location>
        <begin position="1"/>
        <end position="102"/>
    </location>
</feature>
<feature type="compositionally biased region" description="Basic and acidic residues" evidence="1">
    <location>
        <begin position="59"/>
        <end position="73"/>
    </location>
</feature>
<dbReference type="Proteomes" id="UP001151752">
    <property type="component" value="Chromosome 14"/>
</dbReference>
<name>A0A9Q0U370_9ROSI</name>
<organism evidence="2 3">
    <name type="scientific">Salix koriyanagi</name>
    <dbReference type="NCBI Taxonomy" id="2511006"/>
    <lineage>
        <taxon>Eukaryota</taxon>
        <taxon>Viridiplantae</taxon>
        <taxon>Streptophyta</taxon>
        <taxon>Embryophyta</taxon>
        <taxon>Tracheophyta</taxon>
        <taxon>Spermatophyta</taxon>
        <taxon>Magnoliopsida</taxon>
        <taxon>eudicotyledons</taxon>
        <taxon>Gunneridae</taxon>
        <taxon>Pentapetalae</taxon>
        <taxon>rosids</taxon>
        <taxon>fabids</taxon>
        <taxon>Malpighiales</taxon>
        <taxon>Salicaceae</taxon>
        <taxon>Saliceae</taxon>
        <taxon>Salix</taxon>
    </lineage>
</organism>
<evidence type="ECO:0000256" key="1">
    <source>
        <dbReference type="SAM" id="MobiDB-lite"/>
    </source>
</evidence>
<comment type="caution">
    <text evidence="2">The sequence shown here is derived from an EMBL/GenBank/DDBJ whole genome shotgun (WGS) entry which is preliminary data.</text>
</comment>
<feature type="compositionally biased region" description="Basic and acidic residues" evidence="1">
    <location>
        <begin position="82"/>
        <end position="91"/>
    </location>
</feature>
<sequence>MQERDSHLHVARYCHIIDQANSSSRTRRNEEEEGEEERKRRRAQPERPSPTGEEDEEEGKGPDHLAGEGEKGRCNRLMAQWTRDEKTRTIDKAPPNFNGSFF</sequence>
<proteinExistence type="predicted"/>
<reference evidence="2" key="2">
    <citation type="journal article" date="2023" name="Int. J. Mol. Sci.">
        <title>De Novo Assembly and Annotation of 11 Diverse Shrub Willow (Salix) Genomes Reveals Novel Gene Organization in Sex-Linked Regions.</title>
        <authorList>
            <person name="Hyden B."/>
            <person name="Feng K."/>
            <person name="Yates T.B."/>
            <person name="Jawdy S."/>
            <person name="Cereghino C."/>
            <person name="Smart L.B."/>
            <person name="Muchero W."/>
        </authorList>
    </citation>
    <scope>NUCLEOTIDE SEQUENCE</scope>
    <source>
        <tissue evidence="2">Shoot tip</tissue>
    </source>
</reference>
<evidence type="ECO:0000313" key="3">
    <source>
        <dbReference type="Proteomes" id="UP001151752"/>
    </source>
</evidence>
<keyword evidence="3" id="KW-1185">Reference proteome</keyword>
<accession>A0A9Q0U370</accession>